<accession>A0AAN9NAE5</accession>
<organism evidence="2 3">
    <name type="scientific">Phaseolus coccineus</name>
    <name type="common">Scarlet runner bean</name>
    <name type="synonym">Phaseolus multiflorus</name>
    <dbReference type="NCBI Taxonomy" id="3886"/>
    <lineage>
        <taxon>Eukaryota</taxon>
        <taxon>Viridiplantae</taxon>
        <taxon>Streptophyta</taxon>
        <taxon>Embryophyta</taxon>
        <taxon>Tracheophyta</taxon>
        <taxon>Spermatophyta</taxon>
        <taxon>Magnoliopsida</taxon>
        <taxon>eudicotyledons</taxon>
        <taxon>Gunneridae</taxon>
        <taxon>Pentapetalae</taxon>
        <taxon>rosids</taxon>
        <taxon>fabids</taxon>
        <taxon>Fabales</taxon>
        <taxon>Fabaceae</taxon>
        <taxon>Papilionoideae</taxon>
        <taxon>50 kb inversion clade</taxon>
        <taxon>NPAAA clade</taxon>
        <taxon>indigoferoid/millettioid clade</taxon>
        <taxon>Phaseoleae</taxon>
        <taxon>Phaseolus</taxon>
    </lineage>
</organism>
<dbReference type="EMBL" id="JAYMYR010000004">
    <property type="protein sequence ID" value="KAK7369495.1"/>
    <property type="molecule type" value="Genomic_DNA"/>
</dbReference>
<evidence type="ECO:0000313" key="3">
    <source>
        <dbReference type="Proteomes" id="UP001374584"/>
    </source>
</evidence>
<dbReference type="Proteomes" id="UP001374584">
    <property type="component" value="Unassembled WGS sequence"/>
</dbReference>
<dbReference type="AlphaFoldDB" id="A0AAN9NAE5"/>
<feature type="compositionally biased region" description="Basic and acidic residues" evidence="1">
    <location>
        <begin position="63"/>
        <end position="75"/>
    </location>
</feature>
<keyword evidence="3" id="KW-1185">Reference proteome</keyword>
<evidence type="ECO:0000313" key="2">
    <source>
        <dbReference type="EMBL" id="KAK7369495.1"/>
    </source>
</evidence>
<sequence>MVTRMGIDGHPSSQSSQEVEMLNVEIFSILGQGLPDFGYQTIESYLLDKCYGARSLVGLSTFTKKEGKNSGDNNKERKKRNETKRHTGYTQTKTRSFTASTDLIITPIFYYLGCSKPTTPPGVSPFRTSLFGSFFFLTKR</sequence>
<gene>
    <name evidence="2" type="ORF">VNO80_11534</name>
</gene>
<name>A0AAN9NAE5_PHACN</name>
<evidence type="ECO:0000256" key="1">
    <source>
        <dbReference type="SAM" id="MobiDB-lite"/>
    </source>
</evidence>
<feature type="compositionally biased region" description="Basic residues" evidence="1">
    <location>
        <begin position="76"/>
        <end position="87"/>
    </location>
</feature>
<comment type="caution">
    <text evidence="2">The sequence shown here is derived from an EMBL/GenBank/DDBJ whole genome shotgun (WGS) entry which is preliminary data.</text>
</comment>
<proteinExistence type="predicted"/>
<feature type="region of interest" description="Disordered" evidence="1">
    <location>
        <begin position="63"/>
        <end position="92"/>
    </location>
</feature>
<reference evidence="2 3" key="1">
    <citation type="submission" date="2024-01" db="EMBL/GenBank/DDBJ databases">
        <title>The genomes of 5 underutilized Papilionoideae crops provide insights into root nodulation and disease resistanc.</title>
        <authorList>
            <person name="Jiang F."/>
        </authorList>
    </citation>
    <scope>NUCLEOTIDE SEQUENCE [LARGE SCALE GENOMIC DNA]</scope>
    <source>
        <strain evidence="2">JINMINGXINNONG_FW02</strain>
        <tissue evidence="2">Leaves</tissue>
    </source>
</reference>
<protein>
    <submittedName>
        <fullName evidence="2">Uncharacterized protein</fullName>
    </submittedName>
</protein>